<proteinExistence type="predicted"/>
<dbReference type="AlphaFoldDB" id="A0AAD7D1P1"/>
<keyword evidence="3" id="KW-1185">Reference proteome</keyword>
<dbReference type="InterPro" id="IPR000719">
    <property type="entry name" value="Prot_kinase_dom"/>
</dbReference>
<dbReference type="GO" id="GO:0005524">
    <property type="term" value="F:ATP binding"/>
    <property type="evidence" value="ECO:0007669"/>
    <property type="project" value="InterPro"/>
</dbReference>
<evidence type="ECO:0000313" key="2">
    <source>
        <dbReference type="EMBL" id="KAJ7674392.1"/>
    </source>
</evidence>
<dbReference type="InterPro" id="IPR011009">
    <property type="entry name" value="Kinase-like_dom_sf"/>
</dbReference>
<sequence>EKFWINHQSFLQSRGYLLRPRYRSGWVPSWTLPDANFDPEQSNIYEFKRDNVLDAIRVSDGSKVILKRVRTWTDEIRLGVYFSSEKLLQDPHNRTYHLLDVIPLSDDDAFAIIVMPFLREFDSPVFRYLSDIVDAMRSYCFPESTKTIAQGFKFMHAHNVAHRDACALNLMMDCTRVIPQSFHFSAPWTQDGVNYGVQSRQWIITSLISASPERTRVLGVFGQDKTVPELSDIVPYNPFKVDIYQLGNVFSELITVASCSSLCHALF</sequence>
<dbReference type="Proteomes" id="UP001221757">
    <property type="component" value="Unassembled WGS sequence"/>
</dbReference>
<organism evidence="2 3">
    <name type="scientific">Mycena rosella</name>
    <name type="common">Pink bonnet</name>
    <name type="synonym">Agaricus rosellus</name>
    <dbReference type="NCBI Taxonomy" id="1033263"/>
    <lineage>
        <taxon>Eukaryota</taxon>
        <taxon>Fungi</taxon>
        <taxon>Dikarya</taxon>
        <taxon>Basidiomycota</taxon>
        <taxon>Agaricomycotina</taxon>
        <taxon>Agaricomycetes</taxon>
        <taxon>Agaricomycetidae</taxon>
        <taxon>Agaricales</taxon>
        <taxon>Marasmiineae</taxon>
        <taxon>Mycenaceae</taxon>
        <taxon>Mycena</taxon>
    </lineage>
</organism>
<dbReference type="EMBL" id="JARKIE010000154">
    <property type="protein sequence ID" value="KAJ7674392.1"/>
    <property type="molecule type" value="Genomic_DNA"/>
</dbReference>
<dbReference type="GO" id="GO:0004672">
    <property type="term" value="F:protein kinase activity"/>
    <property type="evidence" value="ECO:0007669"/>
    <property type="project" value="InterPro"/>
</dbReference>
<feature type="non-terminal residue" evidence="2">
    <location>
        <position position="267"/>
    </location>
</feature>
<comment type="caution">
    <text evidence="2">The sequence shown here is derived from an EMBL/GenBank/DDBJ whole genome shotgun (WGS) entry which is preliminary data.</text>
</comment>
<protein>
    <recommendedName>
        <fullName evidence="1">Protein kinase domain-containing protein</fullName>
    </recommendedName>
</protein>
<dbReference type="PROSITE" id="PS50011">
    <property type="entry name" value="PROTEIN_KINASE_DOM"/>
    <property type="match status" value="1"/>
</dbReference>
<name>A0AAD7D1P1_MYCRO</name>
<feature type="domain" description="Protein kinase" evidence="1">
    <location>
        <begin position="38"/>
        <end position="267"/>
    </location>
</feature>
<dbReference type="SUPFAM" id="SSF56112">
    <property type="entry name" value="Protein kinase-like (PK-like)"/>
    <property type="match status" value="1"/>
</dbReference>
<accession>A0AAD7D1P1</accession>
<dbReference type="Gene3D" id="1.10.510.10">
    <property type="entry name" value="Transferase(Phosphotransferase) domain 1"/>
    <property type="match status" value="1"/>
</dbReference>
<evidence type="ECO:0000313" key="3">
    <source>
        <dbReference type="Proteomes" id="UP001221757"/>
    </source>
</evidence>
<evidence type="ECO:0000259" key="1">
    <source>
        <dbReference type="PROSITE" id="PS50011"/>
    </source>
</evidence>
<gene>
    <name evidence="2" type="ORF">B0H17DRAFT_1241192</name>
</gene>
<reference evidence="2" key="1">
    <citation type="submission" date="2023-03" db="EMBL/GenBank/DDBJ databases">
        <title>Massive genome expansion in bonnet fungi (Mycena s.s.) driven by repeated elements and novel gene families across ecological guilds.</title>
        <authorList>
            <consortium name="Lawrence Berkeley National Laboratory"/>
            <person name="Harder C.B."/>
            <person name="Miyauchi S."/>
            <person name="Viragh M."/>
            <person name="Kuo A."/>
            <person name="Thoen E."/>
            <person name="Andreopoulos B."/>
            <person name="Lu D."/>
            <person name="Skrede I."/>
            <person name="Drula E."/>
            <person name="Henrissat B."/>
            <person name="Morin E."/>
            <person name="Kohler A."/>
            <person name="Barry K."/>
            <person name="LaButti K."/>
            <person name="Morin E."/>
            <person name="Salamov A."/>
            <person name="Lipzen A."/>
            <person name="Mereny Z."/>
            <person name="Hegedus B."/>
            <person name="Baldrian P."/>
            <person name="Stursova M."/>
            <person name="Weitz H."/>
            <person name="Taylor A."/>
            <person name="Grigoriev I.V."/>
            <person name="Nagy L.G."/>
            <person name="Martin F."/>
            <person name="Kauserud H."/>
        </authorList>
    </citation>
    <scope>NUCLEOTIDE SEQUENCE</scope>
    <source>
        <strain evidence="2">CBHHK067</strain>
    </source>
</reference>